<keyword evidence="3" id="KW-0378">Hydrolase</keyword>
<dbReference type="InterPro" id="IPR014001">
    <property type="entry name" value="Helicase_ATP-bd"/>
</dbReference>
<dbReference type="PANTHER" id="PTHR47396:SF1">
    <property type="entry name" value="ATP-DEPENDENT HELICASE IRC3-RELATED"/>
    <property type="match status" value="1"/>
</dbReference>
<dbReference type="RefSeq" id="WP_010885153.1">
    <property type="nucleotide sequence ID" value="NZ_DUJN01000008.1"/>
</dbReference>
<dbReference type="GeneID" id="1443388"/>
<dbReference type="SUPFAM" id="SSF52540">
    <property type="entry name" value="P-loop containing nucleoside triphosphate hydrolases"/>
    <property type="match status" value="1"/>
</dbReference>
<sequence length="718" mass="84334">MNATAEFNRKLKQRFGFTLYKYQEKVARDIIELLESRDRFITVSMPTGSGKTILEMLIAEYLLSKGYERILVLEPTRFLCDQMHPNWRELMNVGKEYEGNCWSFLAGYPVIISTPQTALKCISNLKNKFDGVIIDEVHHAITGTYYNELISKLKPKIVIGFTALLPSEKVYDASLSKISETVGELKLLHYDFRKLSDLDPKFNPPKALVDIFDSELNEKEIEIYNLLYLGALEADPSIIHFLERTFSRYGKKALCESFFRVVEKGGIGESPQTYEIIEFCRDKDYSHKARTLVDVLTIYNPELNPKLKPIIVFTSRKIAAYEFKDAVVRKLGIPSYKVEVLTSDLSKEERKNLILRAKRGDIDIIISTLVGEEGVDIPEAGVLIMTDVPKSALRFYQRLGRLIRISSPMDTKVFVITMTPKTKEYEDLSEAVRNLYWEGVDVSYILINLEEKLTTQRLIDHIKTLMKRLNSKWVSYMLLTQRNELKDPIEYYMQVLKSNEEFRSALTERFGELSEEEFDKWTFMVVTTFFLRAWDDKIKKAMREVEKKLNRGKVVNDIDRLIREDKVFYFYEPGALSGMVLKELERLREYCIENQEHFCENVFFRFDRKGFLRLFMNILPIENLEDIIEHLKERIKEKEEIFGDIYVRTRYNPRSKVIIAKTSVSVSHEGLYIRVKPQFHYYNFSDNSRFKEKKLELIELNVKDICYRAIEEFYVRQE</sequence>
<protein>
    <submittedName>
        <fullName evidence="3">DEAD/DEAH box helicase</fullName>
    </submittedName>
</protein>
<feature type="domain" description="Helicase C-terminal" evidence="2">
    <location>
        <begin position="291"/>
        <end position="466"/>
    </location>
</feature>
<evidence type="ECO:0000259" key="1">
    <source>
        <dbReference type="PROSITE" id="PS51192"/>
    </source>
</evidence>
<organism evidence="3 4">
    <name type="scientific">Pyrococcus horikoshii</name>
    <dbReference type="NCBI Taxonomy" id="53953"/>
    <lineage>
        <taxon>Archaea</taxon>
        <taxon>Methanobacteriati</taxon>
        <taxon>Methanobacteriota</taxon>
        <taxon>Thermococci</taxon>
        <taxon>Thermococcales</taxon>
        <taxon>Thermococcaceae</taxon>
        <taxon>Pyrococcus</taxon>
    </lineage>
</organism>
<dbReference type="PANTHER" id="PTHR47396">
    <property type="entry name" value="TYPE I RESTRICTION ENZYME ECOKI R PROTEIN"/>
    <property type="match status" value="1"/>
</dbReference>
<dbReference type="OMA" id="QRHGRIM"/>
<dbReference type="InterPro" id="IPR001650">
    <property type="entry name" value="Helicase_C-like"/>
</dbReference>
<keyword evidence="3" id="KW-0067">ATP-binding</keyword>
<dbReference type="Gene3D" id="3.40.50.300">
    <property type="entry name" value="P-loop containing nucleotide triphosphate hydrolases"/>
    <property type="match status" value="2"/>
</dbReference>
<dbReference type="AlphaFoldDB" id="A0A832T3I5"/>
<feature type="domain" description="Helicase ATP-binding" evidence="1">
    <location>
        <begin position="32"/>
        <end position="183"/>
    </location>
</feature>
<dbReference type="Proteomes" id="UP000617544">
    <property type="component" value="Unassembled WGS sequence"/>
</dbReference>
<dbReference type="Pfam" id="PF00271">
    <property type="entry name" value="Helicase_C"/>
    <property type="match status" value="1"/>
</dbReference>
<gene>
    <name evidence="3" type="ORF">HA331_09155</name>
</gene>
<accession>A0A832T3I5</accession>
<dbReference type="PROSITE" id="PS51194">
    <property type="entry name" value="HELICASE_CTER"/>
    <property type="match status" value="1"/>
</dbReference>
<dbReference type="GO" id="GO:0005829">
    <property type="term" value="C:cytosol"/>
    <property type="evidence" value="ECO:0007669"/>
    <property type="project" value="TreeGrafter"/>
</dbReference>
<evidence type="ECO:0000313" key="3">
    <source>
        <dbReference type="EMBL" id="HII61885.1"/>
    </source>
</evidence>
<dbReference type="GO" id="GO:0140097">
    <property type="term" value="F:catalytic activity, acting on DNA"/>
    <property type="evidence" value="ECO:0007669"/>
    <property type="project" value="UniProtKB-ARBA"/>
</dbReference>
<dbReference type="InterPro" id="IPR050742">
    <property type="entry name" value="Helicase_Restrict-Modif_Enz"/>
</dbReference>
<evidence type="ECO:0000313" key="4">
    <source>
        <dbReference type="Proteomes" id="UP000617544"/>
    </source>
</evidence>
<dbReference type="SMART" id="SM00490">
    <property type="entry name" value="HELICc"/>
    <property type="match status" value="1"/>
</dbReference>
<reference evidence="3" key="1">
    <citation type="journal article" date="2020" name="bioRxiv">
        <title>A rank-normalized archaeal taxonomy based on genome phylogeny resolves widespread incomplete and uneven classifications.</title>
        <authorList>
            <person name="Rinke C."/>
            <person name="Chuvochina M."/>
            <person name="Mussig A.J."/>
            <person name="Chaumeil P.-A."/>
            <person name="Waite D.W."/>
            <person name="Whitman W.B."/>
            <person name="Parks D.H."/>
            <person name="Hugenholtz P."/>
        </authorList>
    </citation>
    <scope>NUCLEOTIDE SEQUENCE</scope>
    <source>
        <strain evidence="3">UBA8834</strain>
    </source>
</reference>
<dbReference type="GO" id="GO:0005524">
    <property type="term" value="F:ATP binding"/>
    <property type="evidence" value="ECO:0007669"/>
    <property type="project" value="InterPro"/>
</dbReference>
<dbReference type="SMART" id="SM00487">
    <property type="entry name" value="DEXDc"/>
    <property type="match status" value="1"/>
</dbReference>
<dbReference type="GO" id="GO:0004386">
    <property type="term" value="F:helicase activity"/>
    <property type="evidence" value="ECO:0007669"/>
    <property type="project" value="UniProtKB-KW"/>
</dbReference>
<dbReference type="PROSITE" id="PS51192">
    <property type="entry name" value="HELICASE_ATP_BIND_1"/>
    <property type="match status" value="1"/>
</dbReference>
<dbReference type="Pfam" id="PF04851">
    <property type="entry name" value="ResIII"/>
    <property type="match status" value="1"/>
</dbReference>
<dbReference type="GO" id="GO:0003677">
    <property type="term" value="F:DNA binding"/>
    <property type="evidence" value="ECO:0007669"/>
    <property type="project" value="InterPro"/>
</dbReference>
<name>A0A832T3I5_PYRHR</name>
<comment type="caution">
    <text evidence="3">The sequence shown here is derived from an EMBL/GenBank/DDBJ whole genome shotgun (WGS) entry which is preliminary data.</text>
</comment>
<dbReference type="GO" id="GO:0016787">
    <property type="term" value="F:hydrolase activity"/>
    <property type="evidence" value="ECO:0007669"/>
    <property type="project" value="InterPro"/>
</dbReference>
<dbReference type="EMBL" id="DUJN01000008">
    <property type="protein sequence ID" value="HII61885.1"/>
    <property type="molecule type" value="Genomic_DNA"/>
</dbReference>
<evidence type="ECO:0000259" key="2">
    <source>
        <dbReference type="PROSITE" id="PS51194"/>
    </source>
</evidence>
<keyword evidence="3" id="KW-0347">Helicase</keyword>
<dbReference type="InterPro" id="IPR027417">
    <property type="entry name" value="P-loop_NTPase"/>
</dbReference>
<keyword evidence="3" id="KW-0547">Nucleotide-binding</keyword>
<proteinExistence type="predicted"/>
<dbReference type="InterPro" id="IPR006935">
    <property type="entry name" value="Helicase/UvrB_N"/>
</dbReference>